<dbReference type="EMBL" id="SCKG01000019">
    <property type="protein sequence ID" value="TDG99358.1"/>
    <property type="molecule type" value="Genomic_DNA"/>
</dbReference>
<dbReference type="InterPro" id="IPR000152">
    <property type="entry name" value="EGF-type_Asp/Asn_hydroxyl_site"/>
</dbReference>
<feature type="region of interest" description="Disordered" evidence="6">
    <location>
        <begin position="236"/>
        <end position="265"/>
    </location>
</feature>
<dbReference type="AlphaFoldDB" id="A0A484C5V0"/>
<keyword evidence="4" id="KW-1015">Disulfide bond</keyword>
<protein>
    <recommendedName>
        <fullName evidence="7">EGF-like domain-containing protein</fullName>
    </recommendedName>
</protein>
<dbReference type="FunFam" id="2.10.25.10:FF:000010">
    <property type="entry name" value="Pro-epidermal growth factor"/>
    <property type="match status" value="1"/>
</dbReference>
<dbReference type="FunFam" id="2.10.25.10:FF:000187">
    <property type="entry name" value="nephronectin isoform X1"/>
    <property type="match status" value="1"/>
</dbReference>
<dbReference type="PANTHER" id="PTHR24050">
    <property type="entry name" value="PA14 DOMAIN-CONTAINING PROTEIN"/>
    <property type="match status" value="1"/>
</dbReference>
<keyword evidence="1 5" id="KW-0245">EGF-like domain</keyword>
<evidence type="ECO:0000313" key="9">
    <source>
        <dbReference type="Proteomes" id="UP000295070"/>
    </source>
</evidence>
<keyword evidence="3" id="KW-0677">Repeat</keyword>
<sequence>MKGGFGEVRPVVPGTQRTHPSDDNKLQLLEVVRWSLSLWKQRGVLLGLETDGAGKLSTCKCHPGYTGKACNQDLNECGVKPRPCKHRCMNTLGSYKCFCQDGYTLQQDGSYARTCYHANCQYGCEVVKGTVRCTCPSPGLRLGPDRRTCIDIDECVSGGGVCPRRRKCVNTFGSFLCKCHLGFKLTYINGRYSCIGEAERCTQSDSGATEAENYKNYNSQRHRHHLHCYYYYKSSHDDDDSSADRDDNSSGYSWHRDSLSRTDCE</sequence>
<accession>A0A484C5V0</accession>
<evidence type="ECO:0000313" key="8">
    <source>
        <dbReference type="EMBL" id="TDG99358.1"/>
    </source>
</evidence>
<dbReference type="STRING" id="8167.A0A484C5V0"/>
<dbReference type="PROSITE" id="PS00010">
    <property type="entry name" value="ASX_HYDROXYL"/>
    <property type="match status" value="2"/>
</dbReference>
<dbReference type="InterPro" id="IPR052235">
    <property type="entry name" value="Nephronectin_domain"/>
</dbReference>
<dbReference type="InterPro" id="IPR009030">
    <property type="entry name" value="Growth_fac_rcpt_cys_sf"/>
</dbReference>
<dbReference type="Gene3D" id="2.10.25.10">
    <property type="entry name" value="Laminin"/>
    <property type="match status" value="3"/>
</dbReference>
<dbReference type="InterPro" id="IPR001881">
    <property type="entry name" value="EGF-like_Ca-bd_dom"/>
</dbReference>
<gene>
    <name evidence="8" type="ORF">EPR50_G00193180</name>
</gene>
<dbReference type="SMART" id="SM00181">
    <property type="entry name" value="EGF"/>
    <property type="match status" value="3"/>
</dbReference>
<evidence type="ECO:0000256" key="5">
    <source>
        <dbReference type="PROSITE-ProRule" id="PRU00076"/>
    </source>
</evidence>
<dbReference type="SMART" id="SM00179">
    <property type="entry name" value="EGF_CA"/>
    <property type="match status" value="2"/>
</dbReference>
<evidence type="ECO:0000256" key="6">
    <source>
        <dbReference type="SAM" id="MobiDB-lite"/>
    </source>
</evidence>
<dbReference type="InterPro" id="IPR000742">
    <property type="entry name" value="EGF"/>
</dbReference>
<dbReference type="Pfam" id="PF07645">
    <property type="entry name" value="EGF_CA"/>
    <property type="match status" value="2"/>
</dbReference>
<dbReference type="SUPFAM" id="SSF57184">
    <property type="entry name" value="Growth factor receptor domain"/>
    <property type="match status" value="1"/>
</dbReference>
<evidence type="ECO:0000259" key="7">
    <source>
        <dbReference type="PROSITE" id="PS50026"/>
    </source>
</evidence>
<feature type="domain" description="EGF-like" evidence="7">
    <location>
        <begin position="73"/>
        <end position="106"/>
    </location>
</feature>
<dbReference type="Proteomes" id="UP000295070">
    <property type="component" value="Chromosome 19"/>
</dbReference>
<comment type="caution">
    <text evidence="8">The sequence shown here is derived from an EMBL/GenBank/DDBJ whole genome shotgun (WGS) entry which is preliminary data.</text>
</comment>
<evidence type="ECO:0000256" key="2">
    <source>
        <dbReference type="ARBA" id="ARBA00022729"/>
    </source>
</evidence>
<reference evidence="8 9" key="1">
    <citation type="submission" date="2019-01" db="EMBL/GenBank/DDBJ databases">
        <title>A chromosome-scale genome assembly of the yellow perch, Perca flavescens.</title>
        <authorList>
            <person name="Feron R."/>
            <person name="Morvezen R."/>
            <person name="Bestin A."/>
            <person name="Haffray P."/>
            <person name="Klopp C."/>
            <person name="Zahm M."/>
            <person name="Cabau C."/>
            <person name="Roques C."/>
            <person name="Donnadieu C."/>
            <person name="Bouchez O."/>
            <person name="Christie M."/>
            <person name="Larson W."/>
            <person name="Guiguen Y."/>
        </authorList>
    </citation>
    <scope>NUCLEOTIDE SEQUENCE [LARGE SCALE GENOMIC DNA]</scope>
    <source>
        <strain evidence="8">YP-PL-M2</strain>
        <tissue evidence="8">Blood</tissue>
    </source>
</reference>
<dbReference type="InterPro" id="IPR018097">
    <property type="entry name" value="EGF_Ca-bd_CS"/>
</dbReference>
<proteinExistence type="predicted"/>
<dbReference type="PANTHER" id="PTHR24050:SF19">
    <property type="entry name" value="NEPHRONECTIN"/>
    <property type="match status" value="1"/>
</dbReference>
<dbReference type="CDD" id="cd00054">
    <property type="entry name" value="EGF_CA"/>
    <property type="match status" value="1"/>
</dbReference>
<comment type="caution">
    <text evidence="5">Lacks conserved residue(s) required for the propagation of feature annotation.</text>
</comment>
<dbReference type="PROSITE" id="PS01187">
    <property type="entry name" value="EGF_CA"/>
    <property type="match status" value="2"/>
</dbReference>
<evidence type="ECO:0000256" key="4">
    <source>
        <dbReference type="ARBA" id="ARBA00023157"/>
    </source>
</evidence>
<feature type="region of interest" description="Disordered" evidence="6">
    <location>
        <begin position="1"/>
        <end position="22"/>
    </location>
</feature>
<organism evidence="8 9">
    <name type="scientific">Perca flavescens</name>
    <name type="common">American yellow perch</name>
    <name type="synonym">Morone flavescens</name>
    <dbReference type="NCBI Taxonomy" id="8167"/>
    <lineage>
        <taxon>Eukaryota</taxon>
        <taxon>Metazoa</taxon>
        <taxon>Chordata</taxon>
        <taxon>Craniata</taxon>
        <taxon>Vertebrata</taxon>
        <taxon>Euteleostomi</taxon>
        <taxon>Actinopterygii</taxon>
        <taxon>Neopterygii</taxon>
        <taxon>Teleostei</taxon>
        <taxon>Neoteleostei</taxon>
        <taxon>Acanthomorphata</taxon>
        <taxon>Eupercaria</taxon>
        <taxon>Perciformes</taxon>
        <taxon>Percoidei</taxon>
        <taxon>Percidae</taxon>
        <taxon>Percinae</taxon>
        <taxon>Perca</taxon>
    </lineage>
</organism>
<keyword evidence="9" id="KW-1185">Reference proteome</keyword>
<dbReference type="GO" id="GO:0005509">
    <property type="term" value="F:calcium ion binding"/>
    <property type="evidence" value="ECO:0007669"/>
    <property type="project" value="InterPro"/>
</dbReference>
<feature type="compositionally biased region" description="Basic and acidic residues" evidence="6">
    <location>
        <begin position="242"/>
        <end position="265"/>
    </location>
</feature>
<feature type="domain" description="EGF-like" evidence="7">
    <location>
        <begin position="151"/>
        <end position="189"/>
    </location>
</feature>
<dbReference type="PROSITE" id="PS50026">
    <property type="entry name" value="EGF_3"/>
    <property type="match status" value="2"/>
</dbReference>
<dbReference type="InterPro" id="IPR049883">
    <property type="entry name" value="NOTCH1_EGF-like"/>
</dbReference>
<name>A0A484C5V0_PERFV</name>
<evidence type="ECO:0000256" key="1">
    <source>
        <dbReference type="ARBA" id="ARBA00022536"/>
    </source>
</evidence>
<evidence type="ECO:0000256" key="3">
    <source>
        <dbReference type="ARBA" id="ARBA00022737"/>
    </source>
</evidence>
<keyword evidence="2" id="KW-0732">Signal</keyword>